<dbReference type="PATRIC" id="fig|128780.6.peg.1020"/>
<reference evidence="2 3" key="1">
    <citation type="journal article" date="2015" name="Genome Announc.">
        <title>Complete Genome Sequencing of Stenotrophomonas acidaminiphila ZAC14D2_NAIMI4_2, a Multidrug-Resistant Strain Isolated from Sediments of a Polluted River in Mexico, Uncovers New Antibiotic Resistance Genes and a Novel Class-II Lasso Peptide Biosynthesis Gene Cluster.</title>
        <authorList>
            <person name="Vinuesa P."/>
            <person name="Ochoa-Sanchez L.E."/>
        </authorList>
    </citation>
    <scope>NUCLEOTIDE SEQUENCE [LARGE SCALE GENOMIC DNA]</scope>
    <source>
        <strain evidence="2 3">ZAC14D2_NAIMI4_2</strain>
    </source>
</reference>
<feature type="transmembrane region" description="Helical" evidence="1">
    <location>
        <begin position="321"/>
        <end position="338"/>
    </location>
</feature>
<feature type="transmembrane region" description="Helical" evidence="1">
    <location>
        <begin position="375"/>
        <end position="394"/>
    </location>
</feature>
<accession>A0A0S1AXH0</accession>
<keyword evidence="1" id="KW-0472">Membrane</keyword>
<organism evidence="2 3">
    <name type="scientific">Stenotrophomonas acidaminiphila</name>
    <dbReference type="NCBI Taxonomy" id="128780"/>
    <lineage>
        <taxon>Bacteria</taxon>
        <taxon>Pseudomonadati</taxon>
        <taxon>Pseudomonadota</taxon>
        <taxon>Gammaproteobacteria</taxon>
        <taxon>Lysobacterales</taxon>
        <taxon>Lysobacteraceae</taxon>
        <taxon>Stenotrophomonas</taxon>
    </lineage>
</organism>
<evidence type="ECO:0000313" key="3">
    <source>
        <dbReference type="Proteomes" id="UP000061010"/>
    </source>
</evidence>
<feature type="transmembrane region" description="Helical" evidence="1">
    <location>
        <begin position="406"/>
        <end position="425"/>
    </location>
</feature>
<name>A0A0S1AXH0_9GAMM</name>
<keyword evidence="3" id="KW-1185">Reference proteome</keyword>
<keyword evidence="1" id="KW-0812">Transmembrane</keyword>
<feature type="transmembrane region" description="Helical" evidence="1">
    <location>
        <begin position="218"/>
        <end position="235"/>
    </location>
</feature>
<evidence type="ECO:0000256" key="1">
    <source>
        <dbReference type="SAM" id="Phobius"/>
    </source>
</evidence>
<gene>
    <name evidence="2" type="ORF">AOT14_10220</name>
</gene>
<keyword evidence="1" id="KW-1133">Transmembrane helix</keyword>
<dbReference type="Proteomes" id="UP000061010">
    <property type="component" value="Chromosome"/>
</dbReference>
<feature type="transmembrane region" description="Helical" evidence="1">
    <location>
        <begin position="242"/>
        <end position="261"/>
    </location>
</feature>
<feature type="transmembrane region" description="Helical" evidence="1">
    <location>
        <begin position="145"/>
        <end position="162"/>
    </location>
</feature>
<feature type="transmembrane region" description="Helical" evidence="1">
    <location>
        <begin position="350"/>
        <end position="369"/>
    </location>
</feature>
<sequence length="618" mass="67634">MSAARVFGARRISAPLRRIAAVLERGFAFDTPGNVVRATAAIMLVGGIVSLLLGQDANWDLRNYHLYNGYALLHGRLLQDLAPAQMQSYFSPLLDVFHYLLMARLPAPLAGFVLGALHGLVFLPLAGIAWLALRGQPRRARLAPLLALAGLCTSAFLSEFGGSMADNTTALFVTAALYMVLLAQRRQAEGVRRAELLAWMVAGAVLGIAVALKLTNAIYAVALGVAAVCAGGPWWRRLAGVGVLTLAALVVAAALVGGWYLRVWQAFGNPLFPQFNALFQGPLAAPISVADVRWLPRDAWEHLTWPLQFAVDPLRVSEIRLLQLIWPLLYVATLALLLRQCVRRTVAVPAFAPAMRVVLVFFGIGYVLWQGLFSIHRYLVVLELLAPLVLWFLCQRLLPGGRAARVGGWILGIVAVASLLGWNTWGHERWARQGFSVEAPPMPAPERSVVLLVGSDPQAWRVPWLPGQARYVGVATNFPESPAYRARLAAMVGAREQRFAMLPAAQRQDGARWARLNRWAQVFGLTTGRGCDRLRWLAGKARGLRAEVEVLDLGQCRLGPRRGARQEPADASVQARELARQQLAGYGLVLDEGSCVTLDSRIGQGRYPYQWCRVGLAR</sequence>
<dbReference type="KEGG" id="sacz:AOT14_10220"/>
<proteinExistence type="predicted"/>
<evidence type="ECO:0000313" key="2">
    <source>
        <dbReference type="EMBL" id="ALJ27435.1"/>
    </source>
</evidence>
<dbReference type="AlphaFoldDB" id="A0A0S1AXH0"/>
<dbReference type="EMBL" id="CP012900">
    <property type="protein sequence ID" value="ALJ27435.1"/>
    <property type="molecule type" value="Genomic_DNA"/>
</dbReference>
<feature type="transmembrane region" description="Helical" evidence="1">
    <location>
        <begin position="109"/>
        <end position="133"/>
    </location>
</feature>
<protein>
    <submittedName>
        <fullName evidence="2">Membrane protein</fullName>
    </submittedName>
</protein>
<feature type="transmembrane region" description="Helical" evidence="1">
    <location>
        <begin position="35"/>
        <end position="54"/>
    </location>
</feature>
<feature type="transmembrane region" description="Helical" evidence="1">
    <location>
        <begin position="168"/>
        <end position="184"/>
    </location>
</feature>
<feature type="transmembrane region" description="Helical" evidence="1">
    <location>
        <begin position="196"/>
        <end position="212"/>
    </location>
</feature>